<evidence type="ECO:0000256" key="1">
    <source>
        <dbReference type="ARBA" id="ARBA00022801"/>
    </source>
</evidence>
<dbReference type="SUPFAM" id="SSF55729">
    <property type="entry name" value="Acyl-CoA N-acyltransferases (Nat)"/>
    <property type="match status" value="1"/>
</dbReference>
<keyword evidence="1" id="KW-0378">Hydrolase</keyword>
<keyword evidence="2" id="KW-0732">Signal</keyword>
<evidence type="ECO:0000313" key="4">
    <source>
        <dbReference type="EMBL" id="SPN99493.1"/>
    </source>
</evidence>
<dbReference type="GO" id="GO:0016747">
    <property type="term" value="F:acyltransferase activity, transferring groups other than amino-acyl groups"/>
    <property type="evidence" value="ECO:0007669"/>
    <property type="project" value="InterPro"/>
</dbReference>
<reference evidence="4" key="1">
    <citation type="submission" date="2018-03" db="EMBL/GenBank/DDBJ databases">
        <authorList>
            <person name="Guldener U."/>
        </authorList>
    </citation>
    <scope>NUCLEOTIDE SEQUENCE</scope>
</reference>
<dbReference type="CDD" id="cd04301">
    <property type="entry name" value="NAT_SF"/>
    <property type="match status" value="1"/>
</dbReference>
<dbReference type="AlphaFoldDB" id="A0AAE8MSV6"/>
<sequence>MARSTIILVLSFALTAVAPPFTKGPRANEPASDVPGASFNRIFQIWMENVDFEVAAADENMKWLAENGILLTNFYAGKPSSHPNYVGAVGGDTFGLQNDNVNNIPANVSTVVDLLDYKGISWAEYMEGIPSAGYQGSRSGNYVRKHNPLITYDSVSKNSTRLERIKSLADFDHDLSNNMLPQWAFFAPDIKNDGHDTGIGYGARWLRGWLEPLLKNDHFMNGTLVIVTFDEDGSYDKINRVYTVLLGGAIDPALRGTTDSMYFNHYSAISSVSANWDLPSLGRWDCNANIFSSVANRTNYRNTNISSYEGLWWNEANSPAMATWGQMSAGDIAGLVDVANGIHPDLPESDYVFAERLKLFPEGCKILKQGDEVCGYAISHPICYHHPPALDSLLGEIAPDADQYYIHDIAILPRFRRRGLAGKCISTLLTVARRYPTTCLVSVYETVPFWARFGFVAEPVDEVLLEKLREYGEDAKYLTRSNDLDL</sequence>
<dbReference type="PANTHER" id="PTHR31956">
    <property type="entry name" value="NON-SPECIFIC PHOSPHOLIPASE C4-RELATED"/>
    <property type="match status" value="1"/>
</dbReference>
<dbReference type="GO" id="GO:0009395">
    <property type="term" value="P:phospholipid catabolic process"/>
    <property type="evidence" value="ECO:0007669"/>
    <property type="project" value="TreeGrafter"/>
</dbReference>
<dbReference type="Gene3D" id="3.40.720.10">
    <property type="entry name" value="Alkaline Phosphatase, subunit A"/>
    <property type="match status" value="1"/>
</dbReference>
<dbReference type="InterPro" id="IPR007312">
    <property type="entry name" value="Phosphoesterase"/>
</dbReference>
<feature type="signal peptide" evidence="2">
    <location>
        <begin position="1"/>
        <end position="18"/>
    </location>
</feature>
<dbReference type="InterPro" id="IPR000182">
    <property type="entry name" value="GNAT_dom"/>
</dbReference>
<dbReference type="EMBL" id="ONZQ02000003">
    <property type="protein sequence ID" value="SPN99493.1"/>
    <property type="molecule type" value="Genomic_DNA"/>
</dbReference>
<dbReference type="Pfam" id="PF04185">
    <property type="entry name" value="Phosphoesterase"/>
    <property type="match status" value="1"/>
</dbReference>
<accession>A0AAE8MSV6</accession>
<dbReference type="Pfam" id="PF00583">
    <property type="entry name" value="Acetyltransf_1"/>
    <property type="match status" value="1"/>
</dbReference>
<keyword evidence="5" id="KW-1185">Reference proteome</keyword>
<dbReference type="InterPro" id="IPR016181">
    <property type="entry name" value="Acyl_CoA_acyltransferase"/>
</dbReference>
<feature type="chain" id="PRO_5042148874" evidence="2">
    <location>
        <begin position="19"/>
        <end position="486"/>
    </location>
</feature>
<protein>
    <submittedName>
        <fullName evidence="4">Related to Acid phosphatase</fullName>
    </submittedName>
</protein>
<dbReference type="PROSITE" id="PS51186">
    <property type="entry name" value="GNAT"/>
    <property type="match status" value="1"/>
</dbReference>
<dbReference type="PANTHER" id="PTHR31956:SF8">
    <property type="entry name" value="ACID PHOSPHATASE PHOA (AFU_ORTHOLOGUE AFUA_1G03570)"/>
    <property type="match status" value="1"/>
</dbReference>
<dbReference type="Gene3D" id="3.40.630.30">
    <property type="match status" value="1"/>
</dbReference>
<proteinExistence type="predicted"/>
<dbReference type="GO" id="GO:0016788">
    <property type="term" value="F:hydrolase activity, acting on ester bonds"/>
    <property type="evidence" value="ECO:0007669"/>
    <property type="project" value="InterPro"/>
</dbReference>
<gene>
    <name evidence="4" type="ORF">DNG_02345</name>
</gene>
<comment type="caution">
    <text evidence="4">The sequence shown here is derived from an EMBL/GenBank/DDBJ whole genome shotgun (WGS) entry which is preliminary data.</text>
</comment>
<dbReference type="InterPro" id="IPR017850">
    <property type="entry name" value="Alkaline_phosphatase_core_sf"/>
</dbReference>
<evidence type="ECO:0000259" key="3">
    <source>
        <dbReference type="PROSITE" id="PS51186"/>
    </source>
</evidence>
<dbReference type="Proteomes" id="UP001187682">
    <property type="component" value="Unassembled WGS sequence"/>
</dbReference>
<organism evidence="4 5">
    <name type="scientific">Cephalotrichum gorgonifer</name>
    <dbReference type="NCBI Taxonomy" id="2041049"/>
    <lineage>
        <taxon>Eukaryota</taxon>
        <taxon>Fungi</taxon>
        <taxon>Dikarya</taxon>
        <taxon>Ascomycota</taxon>
        <taxon>Pezizomycotina</taxon>
        <taxon>Sordariomycetes</taxon>
        <taxon>Hypocreomycetidae</taxon>
        <taxon>Microascales</taxon>
        <taxon>Microascaceae</taxon>
        <taxon>Cephalotrichum</taxon>
    </lineage>
</organism>
<name>A0AAE8MSV6_9PEZI</name>
<feature type="domain" description="N-acetyltransferase" evidence="3">
    <location>
        <begin position="322"/>
        <end position="483"/>
    </location>
</feature>
<evidence type="ECO:0000313" key="5">
    <source>
        <dbReference type="Proteomes" id="UP001187682"/>
    </source>
</evidence>
<evidence type="ECO:0000256" key="2">
    <source>
        <dbReference type="SAM" id="SignalP"/>
    </source>
</evidence>